<evidence type="ECO:0000313" key="7">
    <source>
        <dbReference type="Proteomes" id="UP000644699"/>
    </source>
</evidence>
<keyword evidence="2" id="KW-0479">Metal-binding</keyword>
<reference evidence="6" key="1">
    <citation type="journal article" date="2014" name="Int. J. Syst. Evol. Microbiol.">
        <title>Complete genome sequence of Corynebacterium casei LMG S-19264T (=DSM 44701T), isolated from a smear-ripened cheese.</title>
        <authorList>
            <consortium name="US DOE Joint Genome Institute (JGI-PGF)"/>
            <person name="Walter F."/>
            <person name="Albersmeier A."/>
            <person name="Kalinowski J."/>
            <person name="Ruckert C."/>
        </authorList>
    </citation>
    <scope>NUCLEOTIDE SEQUENCE</scope>
    <source>
        <strain evidence="6">CGMCC 1.15367</strain>
    </source>
</reference>
<evidence type="ECO:0000256" key="2">
    <source>
        <dbReference type="ARBA" id="ARBA00022723"/>
    </source>
</evidence>
<comment type="caution">
    <text evidence="6">The sequence shown here is derived from an EMBL/GenBank/DDBJ whole genome shotgun (WGS) entry which is preliminary data.</text>
</comment>
<evidence type="ECO:0000256" key="1">
    <source>
        <dbReference type="ARBA" id="ARBA00001947"/>
    </source>
</evidence>
<keyword evidence="7" id="KW-1185">Reference proteome</keyword>
<dbReference type="InterPro" id="IPR024087">
    <property type="entry name" value="Creatininase-like_sf"/>
</dbReference>
<dbReference type="Gene3D" id="3.40.50.10310">
    <property type="entry name" value="Creatininase"/>
    <property type="match status" value="1"/>
</dbReference>
<dbReference type="PANTHER" id="PTHR35005:SF1">
    <property type="entry name" value="2-AMINO-5-FORMYLAMINO-6-RIBOSYLAMINOPYRIMIDIN-4(3H)-ONE 5'-MONOPHOSPHATE DEFORMYLASE"/>
    <property type="match status" value="1"/>
</dbReference>
<gene>
    <name evidence="6" type="ORF">GCM10011390_40600</name>
</gene>
<dbReference type="SUPFAM" id="SSF102215">
    <property type="entry name" value="Creatininase"/>
    <property type="match status" value="1"/>
</dbReference>
<name>A0A916ZYU8_9HYPH</name>
<accession>A0A916ZYU8</accession>
<evidence type="ECO:0000256" key="5">
    <source>
        <dbReference type="ARBA" id="ARBA00024029"/>
    </source>
</evidence>
<dbReference type="GO" id="GO:0016811">
    <property type="term" value="F:hydrolase activity, acting on carbon-nitrogen (but not peptide) bonds, in linear amides"/>
    <property type="evidence" value="ECO:0007669"/>
    <property type="project" value="TreeGrafter"/>
</dbReference>
<dbReference type="GO" id="GO:0046872">
    <property type="term" value="F:metal ion binding"/>
    <property type="evidence" value="ECO:0007669"/>
    <property type="project" value="UniProtKB-KW"/>
</dbReference>
<dbReference type="PANTHER" id="PTHR35005">
    <property type="entry name" value="3-DEHYDRO-SCYLLO-INOSOSE HYDROLASE"/>
    <property type="match status" value="1"/>
</dbReference>
<sequence>MASDRRVWWGDFTADEFRDLDPERVIALLPVAAVEQHGPHLGCGTDTTIAHGMLRTLAAKLPEDLDLRILPIQPVGKSDEHLYAPGTLHVPATVLIEHWTALGRAVARTGIRKLVIVTSHGGNEEVMGIVARQLRVEAGMLVVRSSWGRFGAPSGLFSEAETRYGIHGGDLETSLIRHFRPQAVEMARAENFASSVERDETTFRFLKATGPFAYSWIATDLNPQGVVGEAAKASAEKGRILADYQTDGFIELLRDIGQAPLPA</sequence>
<dbReference type="EMBL" id="BMIQ01000007">
    <property type="protein sequence ID" value="GGE17385.1"/>
    <property type="molecule type" value="Genomic_DNA"/>
</dbReference>
<dbReference type="Proteomes" id="UP000644699">
    <property type="component" value="Unassembled WGS sequence"/>
</dbReference>
<proteinExistence type="inferred from homology"/>
<organism evidence="6 7">
    <name type="scientific">Aureimonas endophytica</name>
    <dbReference type="NCBI Taxonomy" id="2027858"/>
    <lineage>
        <taxon>Bacteria</taxon>
        <taxon>Pseudomonadati</taxon>
        <taxon>Pseudomonadota</taxon>
        <taxon>Alphaproteobacteria</taxon>
        <taxon>Hyphomicrobiales</taxon>
        <taxon>Aurantimonadaceae</taxon>
        <taxon>Aureimonas</taxon>
    </lineage>
</organism>
<dbReference type="Pfam" id="PF02633">
    <property type="entry name" value="Creatininase"/>
    <property type="match status" value="1"/>
</dbReference>
<comment type="cofactor">
    <cofactor evidence="1">
        <name>Zn(2+)</name>
        <dbReference type="ChEBI" id="CHEBI:29105"/>
    </cofactor>
</comment>
<evidence type="ECO:0000256" key="3">
    <source>
        <dbReference type="ARBA" id="ARBA00022801"/>
    </source>
</evidence>
<keyword evidence="3" id="KW-0378">Hydrolase</keyword>
<evidence type="ECO:0000313" key="6">
    <source>
        <dbReference type="EMBL" id="GGE17385.1"/>
    </source>
</evidence>
<dbReference type="GO" id="GO:0009231">
    <property type="term" value="P:riboflavin biosynthetic process"/>
    <property type="evidence" value="ECO:0007669"/>
    <property type="project" value="TreeGrafter"/>
</dbReference>
<dbReference type="InterPro" id="IPR003785">
    <property type="entry name" value="Creatininase/forma_Hydrolase"/>
</dbReference>
<reference evidence="6" key="2">
    <citation type="submission" date="2020-09" db="EMBL/GenBank/DDBJ databases">
        <authorList>
            <person name="Sun Q."/>
            <person name="Zhou Y."/>
        </authorList>
    </citation>
    <scope>NUCLEOTIDE SEQUENCE</scope>
    <source>
        <strain evidence="6">CGMCC 1.15367</strain>
    </source>
</reference>
<dbReference type="AlphaFoldDB" id="A0A916ZYU8"/>
<evidence type="ECO:0000256" key="4">
    <source>
        <dbReference type="ARBA" id="ARBA00022833"/>
    </source>
</evidence>
<keyword evidence="4" id="KW-0862">Zinc</keyword>
<protein>
    <submittedName>
        <fullName evidence="6">Creatininase</fullName>
    </submittedName>
</protein>
<comment type="similarity">
    <text evidence="5">Belongs to the creatininase superfamily.</text>
</comment>
<dbReference type="RefSeq" id="WP_188911696.1">
    <property type="nucleotide sequence ID" value="NZ_BMIQ01000007.1"/>
</dbReference>